<keyword evidence="1" id="KW-0479">Metal-binding</keyword>
<evidence type="ECO:0000313" key="7">
    <source>
        <dbReference type="Proteomes" id="UP000027265"/>
    </source>
</evidence>
<dbReference type="OrthoDB" id="407198at2759"/>
<sequence>MVPSIKSSDLVILPDLHCRAFGCTNSEKLKKCARCKNTYYCSTECQRKHWPFHKPQCNITTDYQPGLPDQAEPILRRHSRYWIARFCDSISEAIRVGLDLCHDFTNITRYGMFITLYPRPHPNIGSRFTIHEIDIMALDQIELLIEHITPGAGARMMAQHEGQRVMVREQSKGDQDCAPVLLLTTNLGPHPLPSPTPMAPDLRFRSVCVSKGKCETLARYPNLVPYGWDAKLNWKENLIRQVEEDNPVPSITLA</sequence>
<dbReference type="Proteomes" id="UP000027265">
    <property type="component" value="Unassembled WGS sequence"/>
</dbReference>
<dbReference type="InterPro" id="IPR002893">
    <property type="entry name" value="Znf_MYND"/>
</dbReference>
<keyword evidence="3" id="KW-0862">Zinc</keyword>
<dbReference type="InParanoid" id="A0A067Q2J1"/>
<dbReference type="EMBL" id="KL197714">
    <property type="protein sequence ID" value="KDQ60355.1"/>
    <property type="molecule type" value="Genomic_DNA"/>
</dbReference>
<keyword evidence="7" id="KW-1185">Reference proteome</keyword>
<dbReference type="AlphaFoldDB" id="A0A067Q2J1"/>
<dbReference type="PROSITE" id="PS50865">
    <property type="entry name" value="ZF_MYND_2"/>
    <property type="match status" value="1"/>
</dbReference>
<evidence type="ECO:0000256" key="3">
    <source>
        <dbReference type="ARBA" id="ARBA00022833"/>
    </source>
</evidence>
<dbReference type="STRING" id="933084.A0A067Q2J1"/>
<evidence type="ECO:0000256" key="2">
    <source>
        <dbReference type="ARBA" id="ARBA00022771"/>
    </source>
</evidence>
<dbReference type="Pfam" id="PF01753">
    <property type="entry name" value="zf-MYND"/>
    <property type="match status" value="1"/>
</dbReference>
<accession>A0A067Q2J1</accession>
<organism evidence="6 7">
    <name type="scientific">Jaapia argillacea MUCL 33604</name>
    <dbReference type="NCBI Taxonomy" id="933084"/>
    <lineage>
        <taxon>Eukaryota</taxon>
        <taxon>Fungi</taxon>
        <taxon>Dikarya</taxon>
        <taxon>Basidiomycota</taxon>
        <taxon>Agaricomycotina</taxon>
        <taxon>Agaricomycetes</taxon>
        <taxon>Agaricomycetidae</taxon>
        <taxon>Jaapiales</taxon>
        <taxon>Jaapiaceae</taxon>
        <taxon>Jaapia</taxon>
    </lineage>
</organism>
<dbReference type="SUPFAM" id="SSF144232">
    <property type="entry name" value="HIT/MYND zinc finger-like"/>
    <property type="match status" value="1"/>
</dbReference>
<gene>
    <name evidence="6" type="ORF">JAAARDRAFT_32750</name>
</gene>
<dbReference type="PROSITE" id="PS01360">
    <property type="entry name" value="ZF_MYND_1"/>
    <property type="match status" value="1"/>
</dbReference>
<evidence type="ECO:0000256" key="4">
    <source>
        <dbReference type="PROSITE-ProRule" id="PRU00134"/>
    </source>
</evidence>
<protein>
    <recommendedName>
        <fullName evidence="5">MYND-type domain-containing protein</fullName>
    </recommendedName>
</protein>
<dbReference type="GO" id="GO:0008270">
    <property type="term" value="F:zinc ion binding"/>
    <property type="evidence" value="ECO:0007669"/>
    <property type="project" value="UniProtKB-KW"/>
</dbReference>
<proteinExistence type="predicted"/>
<feature type="domain" description="MYND-type" evidence="5">
    <location>
        <begin position="18"/>
        <end position="57"/>
    </location>
</feature>
<dbReference type="Gene3D" id="6.10.140.2220">
    <property type="match status" value="1"/>
</dbReference>
<evidence type="ECO:0000256" key="1">
    <source>
        <dbReference type="ARBA" id="ARBA00022723"/>
    </source>
</evidence>
<evidence type="ECO:0000259" key="5">
    <source>
        <dbReference type="PROSITE" id="PS50865"/>
    </source>
</evidence>
<reference evidence="7" key="1">
    <citation type="journal article" date="2014" name="Proc. Natl. Acad. Sci. U.S.A.">
        <title>Extensive sampling of basidiomycete genomes demonstrates inadequacy of the white-rot/brown-rot paradigm for wood decay fungi.</title>
        <authorList>
            <person name="Riley R."/>
            <person name="Salamov A.A."/>
            <person name="Brown D.W."/>
            <person name="Nagy L.G."/>
            <person name="Floudas D."/>
            <person name="Held B.W."/>
            <person name="Levasseur A."/>
            <person name="Lombard V."/>
            <person name="Morin E."/>
            <person name="Otillar R."/>
            <person name="Lindquist E.A."/>
            <person name="Sun H."/>
            <person name="LaButti K.M."/>
            <person name="Schmutz J."/>
            <person name="Jabbour D."/>
            <person name="Luo H."/>
            <person name="Baker S.E."/>
            <person name="Pisabarro A.G."/>
            <person name="Walton J.D."/>
            <person name="Blanchette R.A."/>
            <person name="Henrissat B."/>
            <person name="Martin F."/>
            <person name="Cullen D."/>
            <person name="Hibbett D.S."/>
            <person name="Grigoriev I.V."/>
        </authorList>
    </citation>
    <scope>NUCLEOTIDE SEQUENCE [LARGE SCALE GENOMIC DNA]</scope>
    <source>
        <strain evidence="7">MUCL 33604</strain>
    </source>
</reference>
<evidence type="ECO:0000313" key="6">
    <source>
        <dbReference type="EMBL" id="KDQ60355.1"/>
    </source>
</evidence>
<name>A0A067Q2J1_9AGAM</name>
<dbReference type="HOGENOM" id="CLU_1102929_0_0_1"/>
<keyword evidence="2 4" id="KW-0863">Zinc-finger</keyword>